<evidence type="ECO:0000256" key="1">
    <source>
        <dbReference type="SAM" id="Coils"/>
    </source>
</evidence>
<organism evidence="4 5">
    <name type="scientific">Fulvivirga kasyanovii</name>
    <dbReference type="NCBI Taxonomy" id="396812"/>
    <lineage>
        <taxon>Bacteria</taxon>
        <taxon>Pseudomonadati</taxon>
        <taxon>Bacteroidota</taxon>
        <taxon>Cytophagia</taxon>
        <taxon>Cytophagales</taxon>
        <taxon>Fulvivirgaceae</taxon>
        <taxon>Fulvivirga</taxon>
    </lineage>
</organism>
<evidence type="ECO:0000259" key="3">
    <source>
        <dbReference type="Pfam" id="PF13185"/>
    </source>
</evidence>
<feature type="transmembrane region" description="Helical" evidence="2">
    <location>
        <begin position="20"/>
        <end position="40"/>
    </location>
</feature>
<dbReference type="Proteomes" id="UP000798808">
    <property type="component" value="Unassembled WGS sequence"/>
</dbReference>
<feature type="transmembrane region" description="Helical" evidence="2">
    <location>
        <begin position="186"/>
        <end position="207"/>
    </location>
</feature>
<keyword evidence="1" id="KW-0175">Coiled coil</keyword>
<sequence>MEVNIQNDMRKLKVNLLGKFAITYALLIVATLVIFFAAHIQHKYIKRLDREIHEVHVPELLFLGEFEALLFESQDTELAHHALVAKYRSLKKNYSNHITAYSDRDEKLEKILSAFEAMFISREALTKLLRADEFGNSQLTQISAGEVREKIKKQVSQIKKMLEGVIQAQERKVSSVVAHKERADDVLVVLVTLLLLTFFAGCLLSLYQLNSKVFKPYSQLRDTIVEISEGKPITANLEVGQDEIMTNALGNLVNDLKAMTSFAVAIGNGDYNKDLKLRREGDDMSIALLEMRENLKQSSVEEKQRNWAVSGLARFADIIRSQTDLKALGDSIISEIVKYTSSNQGALFIVEDEDTDDPFLKMVACYAWDKKRFVEKEIRPGQGLTGECWQEGDPIFITQIPQNYVHITSGLGEATPGCVFISPLKINDKVYGILELATFEPYQSHVREFIIKVSENIASAIFNAKVNAQTQKLLELSQQQAEEMRASEEELRQNMEELQATQEAAERKNIELERANVQAEAQRQSLGKVLEKLRLREKESQEKSEELRQNVEELLATQEAAEKRNVELERANAQAEAQKQTMSKMLEKLKQKDMENEEKAEQIKAQEQMMRQSVEELLKTQEEAKKKNMELERANAQAEAQKQSMARMINKLRESEKQNKVQAEAMKAQEKEMHQKMAELTALKEEVEGQRKIDALKSVEVQRKITEELTARLRTAEEEVKRLKSMNQNQN</sequence>
<evidence type="ECO:0000313" key="4">
    <source>
        <dbReference type="EMBL" id="MTI28772.1"/>
    </source>
</evidence>
<dbReference type="RefSeq" id="WP_155176624.1">
    <property type="nucleotide sequence ID" value="NZ_BAAAFL010000012.1"/>
</dbReference>
<protein>
    <recommendedName>
        <fullName evidence="3">GAF domain-containing protein</fullName>
    </recommendedName>
</protein>
<keyword evidence="5" id="KW-1185">Reference proteome</keyword>
<gene>
    <name evidence="4" type="ORF">E1163_27685</name>
</gene>
<name>A0ABW9RX28_9BACT</name>
<dbReference type="Pfam" id="PF13185">
    <property type="entry name" value="GAF_2"/>
    <property type="match status" value="1"/>
</dbReference>
<keyword evidence="2" id="KW-1133">Transmembrane helix</keyword>
<evidence type="ECO:0000256" key="2">
    <source>
        <dbReference type="SAM" id="Phobius"/>
    </source>
</evidence>
<dbReference type="SUPFAM" id="SSF55781">
    <property type="entry name" value="GAF domain-like"/>
    <property type="match status" value="1"/>
</dbReference>
<comment type="caution">
    <text evidence="4">The sequence shown here is derived from an EMBL/GenBank/DDBJ whole genome shotgun (WGS) entry which is preliminary data.</text>
</comment>
<accession>A0ABW9RX28</accession>
<dbReference type="InterPro" id="IPR003018">
    <property type="entry name" value="GAF"/>
</dbReference>
<dbReference type="EMBL" id="SMLW01000672">
    <property type="protein sequence ID" value="MTI28772.1"/>
    <property type="molecule type" value="Genomic_DNA"/>
</dbReference>
<keyword evidence="2" id="KW-0472">Membrane</keyword>
<reference evidence="4 5" key="1">
    <citation type="submission" date="2019-02" db="EMBL/GenBank/DDBJ databases">
        <authorList>
            <person name="Goldberg S.R."/>
            <person name="Haltli B.A."/>
            <person name="Correa H."/>
            <person name="Russell K.G."/>
        </authorList>
    </citation>
    <scope>NUCLEOTIDE SEQUENCE [LARGE SCALE GENOMIC DNA]</scope>
    <source>
        <strain evidence="4 5">JCM 16186</strain>
    </source>
</reference>
<proteinExistence type="predicted"/>
<feature type="coiled-coil region" evidence="1">
    <location>
        <begin position="467"/>
        <end position="726"/>
    </location>
</feature>
<feature type="domain" description="GAF" evidence="3">
    <location>
        <begin position="323"/>
        <end position="461"/>
    </location>
</feature>
<evidence type="ECO:0000313" key="5">
    <source>
        <dbReference type="Proteomes" id="UP000798808"/>
    </source>
</evidence>
<dbReference type="Gene3D" id="3.30.450.40">
    <property type="match status" value="1"/>
</dbReference>
<dbReference type="InterPro" id="IPR029016">
    <property type="entry name" value="GAF-like_dom_sf"/>
</dbReference>
<keyword evidence="2" id="KW-0812">Transmembrane</keyword>